<evidence type="ECO:0000256" key="4">
    <source>
        <dbReference type="ARBA" id="ARBA00022723"/>
    </source>
</evidence>
<protein>
    <submittedName>
        <fullName evidence="9">M42 family peptidase</fullName>
    </submittedName>
</protein>
<evidence type="ECO:0000313" key="9">
    <source>
        <dbReference type="EMBL" id="QPC83272.1"/>
    </source>
</evidence>
<evidence type="ECO:0000256" key="8">
    <source>
        <dbReference type="PIRSR" id="PIRSR001123-2"/>
    </source>
</evidence>
<evidence type="ECO:0000256" key="7">
    <source>
        <dbReference type="PIRSR" id="PIRSR001123-1"/>
    </source>
</evidence>
<feature type="binding site" evidence="8">
    <location>
        <position position="60"/>
    </location>
    <ligand>
        <name>Zn(2+)</name>
        <dbReference type="ChEBI" id="CHEBI:29105"/>
        <label>1</label>
    </ligand>
</feature>
<evidence type="ECO:0000256" key="1">
    <source>
        <dbReference type="ARBA" id="ARBA00006272"/>
    </source>
</evidence>
<feature type="binding site" evidence="8">
    <location>
        <position position="182"/>
    </location>
    <ligand>
        <name>Zn(2+)</name>
        <dbReference type="ChEBI" id="CHEBI:29105"/>
        <label>1</label>
    </ligand>
</feature>
<evidence type="ECO:0000313" key="10">
    <source>
        <dbReference type="Proteomes" id="UP000594468"/>
    </source>
</evidence>
<dbReference type="InterPro" id="IPR008007">
    <property type="entry name" value="Peptidase_M42"/>
</dbReference>
<dbReference type="PANTHER" id="PTHR32481:SF0">
    <property type="entry name" value="AMINOPEPTIDASE YPDE-RELATED"/>
    <property type="match status" value="1"/>
</dbReference>
<dbReference type="Proteomes" id="UP000594468">
    <property type="component" value="Chromosome"/>
</dbReference>
<keyword evidence="4 8" id="KW-0479">Metal-binding</keyword>
<feature type="binding site" evidence="8">
    <location>
        <position position="322"/>
    </location>
    <ligand>
        <name>Zn(2+)</name>
        <dbReference type="ChEBI" id="CHEBI:29105"/>
        <label>2</label>
    </ligand>
</feature>
<dbReference type="GO" id="GO:0046872">
    <property type="term" value="F:metal ion binding"/>
    <property type="evidence" value="ECO:0007669"/>
    <property type="project" value="UniProtKB-UniRule"/>
</dbReference>
<organism evidence="9 10">
    <name type="scientific">Phototrophicus methaneseepsis</name>
    <dbReference type="NCBI Taxonomy" id="2710758"/>
    <lineage>
        <taxon>Bacteria</taxon>
        <taxon>Bacillati</taxon>
        <taxon>Chloroflexota</taxon>
        <taxon>Candidatus Thermofontia</taxon>
        <taxon>Phototrophicales</taxon>
        <taxon>Phototrophicaceae</taxon>
        <taxon>Phototrophicus</taxon>
    </lineage>
</organism>
<dbReference type="Gene3D" id="3.40.630.10">
    <property type="entry name" value="Zn peptidases"/>
    <property type="match status" value="1"/>
</dbReference>
<comment type="cofactor">
    <cofactor evidence="8">
        <name>a divalent metal cation</name>
        <dbReference type="ChEBI" id="CHEBI:60240"/>
    </cofactor>
    <text evidence="8">Binds 2 divalent metal cations per subunit.</text>
</comment>
<evidence type="ECO:0000256" key="2">
    <source>
        <dbReference type="ARBA" id="ARBA00022438"/>
    </source>
</evidence>
<feature type="binding site" evidence="8">
    <location>
        <position position="182"/>
    </location>
    <ligand>
        <name>Zn(2+)</name>
        <dbReference type="ChEBI" id="CHEBI:29105"/>
        <label>2</label>
    </ligand>
</feature>
<feature type="binding site" evidence="8">
    <location>
        <position position="237"/>
    </location>
    <ligand>
        <name>Zn(2+)</name>
        <dbReference type="ChEBI" id="CHEBI:29105"/>
        <label>1</label>
    </ligand>
</feature>
<dbReference type="GO" id="GO:0004177">
    <property type="term" value="F:aminopeptidase activity"/>
    <property type="evidence" value="ECO:0007669"/>
    <property type="project" value="UniProtKB-UniRule"/>
</dbReference>
<dbReference type="PANTHER" id="PTHR32481">
    <property type="entry name" value="AMINOPEPTIDASE"/>
    <property type="match status" value="1"/>
</dbReference>
<reference evidence="9 10" key="1">
    <citation type="submission" date="2020-02" db="EMBL/GenBank/DDBJ databases">
        <authorList>
            <person name="Zheng R.K."/>
            <person name="Sun C.M."/>
        </authorList>
    </citation>
    <scope>NUCLEOTIDE SEQUENCE [LARGE SCALE GENOMIC DNA]</scope>
    <source>
        <strain evidence="10">rifampicinis</strain>
    </source>
</reference>
<dbReference type="SUPFAM" id="SSF101821">
    <property type="entry name" value="Aminopeptidase/glucanase lid domain"/>
    <property type="match status" value="1"/>
</dbReference>
<keyword evidence="5" id="KW-0378">Hydrolase</keyword>
<dbReference type="Gene3D" id="2.40.30.40">
    <property type="entry name" value="Peptidase M42, domain 2"/>
    <property type="match status" value="1"/>
</dbReference>
<name>A0A7S8EA98_9CHLR</name>
<feature type="binding site" evidence="8">
    <location>
        <position position="215"/>
    </location>
    <ligand>
        <name>Zn(2+)</name>
        <dbReference type="ChEBI" id="CHEBI:29105"/>
        <label>2</label>
    </ligand>
</feature>
<dbReference type="InterPro" id="IPR023367">
    <property type="entry name" value="Peptidase_M42_dom2"/>
</dbReference>
<feature type="active site" description="Proton acceptor" evidence="7">
    <location>
        <position position="214"/>
    </location>
</feature>
<evidence type="ECO:0000256" key="5">
    <source>
        <dbReference type="ARBA" id="ARBA00022801"/>
    </source>
</evidence>
<dbReference type="RefSeq" id="WP_195171339.1">
    <property type="nucleotide sequence ID" value="NZ_CP062983.1"/>
</dbReference>
<dbReference type="AlphaFoldDB" id="A0A7S8EA98"/>
<sequence length="351" mass="38630">MFEILKQYCEVAAPGGQERRVHKLIEENWRPYVQEGKITPVGNYVAHVGGQGPKLMLVGHGDEIGFAVKYISPEGFIFFNSGQRNPNGKPDLRGSYFTPLGQQALIIGRDNVLSGVFATQTGHILTPQQRQKTELDWNDMFIDVFLPSREAVEEAGIKVGDRIVWDVPTRQHGKYYSGKAMDNRVSLALMEALLQRLEPEKLAFDLYLGSTIQEESGLYGAQSINREVQCTYAIALDTGLSGDIPGVDPRDVSTVLGKGPILIQKDLYSYDVLLGHHIEDAAAAANIPLQYASYTVYGTDSGALLREGVAAAAITVASRYTHSPFETVHADDLDATVDLLLEVLYRPMEAE</sequence>
<keyword evidence="2" id="KW-0031">Aminopeptidase</keyword>
<dbReference type="GO" id="GO:0006508">
    <property type="term" value="P:proteolysis"/>
    <property type="evidence" value="ECO:0007669"/>
    <property type="project" value="UniProtKB-KW"/>
</dbReference>
<evidence type="ECO:0000256" key="3">
    <source>
        <dbReference type="ARBA" id="ARBA00022670"/>
    </source>
</evidence>
<dbReference type="Pfam" id="PF05343">
    <property type="entry name" value="Peptidase_M42"/>
    <property type="match status" value="1"/>
</dbReference>
<dbReference type="PIRSF" id="PIRSF001123">
    <property type="entry name" value="PepA_GA"/>
    <property type="match status" value="1"/>
</dbReference>
<dbReference type="InterPro" id="IPR051464">
    <property type="entry name" value="Peptidase_M42_aminopept"/>
</dbReference>
<evidence type="ECO:0000256" key="6">
    <source>
        <dbReference type="PIRNR" id="PIRNR001123"/>
    </source>
</evidence>
<dbReference type="KEGG" id="pmet:G4Y79_02535"/>
<keyword evidence="10" id="KW-1185">Reference proteome</keyword>
<gene>
    <name evidence="9" type="ORF">G4Y79_02535</name>
</gene>
<proteinExistence type="inferred from homology"/>
<dbReference type="EMBL" id="CP062983">
    <property type="protein sequence ID" value="QPC83272.1"/>
    <property type="molecule type" value="Genomic_DNA"/>
</dbReference>
<keyword evidence="3" id="KW-0645">Protease</keyword>
<accession>A0A7S8EA98</accession>
<dbReference type="SUPFAM" id="SSF53187">
    <property type="entry name" value="Zn-dependent exopeptidases"/>
    <property type="match status" value="1"/>
</dbReference>
<comment type="similarity">
    <text evidence="1 6">Belongs to the peptidase M42 family.</text>
</comment>